<dbReference type="AlphaFoldDB" id="A0A1B9I7X6"/>
<evidence type="ECO:0000313" key="6">
    <source>
        <dbReference type="Proteomes" id="UP000094020"/>
    </source>
</evidence>
<dbReference type="EMBL" id="CP144524">
    <property type="protein sequence ID" value="WWC70859.1"/>
    <property type="molecule type" value="Genomic_DNA"/>
</dbReference>
<proteinExistence type="predicted"/>
<dbReference type="GeneID" id="30170719"/>
<gene>
    <name evidence="4" type="ORF">I206_02350</name>
    <name evidence="5" type="ORF">I206_104811</name>
</gene>
<feature type="region of interest" description="Disordered" evidence="1">
    <location>
        <begin position="165"/>
        <end position="211"/>
    </location>
</feature>
<accession>A0A1B9I7X6</accession>
<feature type="signal peptide" evidence="3">
    <location>
        <begin position="1"/>
        <end position="19"/>
    </location>
</feature>
<dbReference type="PANTHER" id="PTHR37487:SF2">
    <property type="entry name" value="EXPRESSED PROTEIN"/>
    <property type="match status" value="1"/>
</dbReference>
<reference evidence="5" key="4">
    <citation type="submission" date="2024-02" db="EMBL/GenBank/DDBJ databases">
        <title>Comparative genomics of Cryptococcus and Kwoniella reveals pathogenesis evolution and contrasting modes of karyotype evolution via chromosome fusion or intercentromeric recombination.</title>
        <authorList>
            <person name="Coelho M.A."/>
            <person name="David-Palma M."/>
            <person name="Shea T."/>
            <person name="Bowers K."/>
            <person name="McGinley-Smith S."/>
            <person name="Mohammad A.W."/>
            <person name="Gnirke A."/>
            <person name="Yurkov A.M."/>
            <person name="Nowrousian M."/>
            <person name="Sun S."/>
            <person name="Cuomo C.A."/>
            <person name="Heitman J."/>
        </authorList>
    </citation>
    <scope>NUCLEOTIDE SEQUENCE</scope>
    <source>
        <strain evidence="5">CBS 10737</strain>
    </source>
</reference>
<feature type="compositionally biased region" description="Low complexity" evidence="1">
    <location>
        <begin position="119"/>
        <end position="136"/>
    </location>
</feature>
<keyword evidence="6" id="KW-1185">Reference proteome</keyword>
<evidence type="ECO:0000256" key="1">
    <source>
        <dbReference type="SAM" id="MobiDB-lite"/>
    </source>
</evidence>
<evidence type="ECO:0000256" key="3">
    <source>
        <dbReference type="SAM" id="SignalP"/>
    </source>
</evidence>
<dbReference type="EMBL" id="KV700115">
    <property type="protein sequence ID" value="OCF51635.1"/>
    <property type="molecule type" value="Genomic_DNA"/>
</dbReference>
<keyword evidence="3" id="KW-0732">Signal</keyword>
<reference evidence="4" key="3">
    <citation type="submission" date="2016-07" db="EMBL/GenBank/DDBJ databases">
        <title>Evolution of pathogenesis and genome organization in the Tremellales.</title>
        <authorList>
            <person name="Cuomo C."/>
            <person name="Litvintseva A."/>
            <person name="Heitman J."/>
            <person name="Chen Y."/>
            <person name="Sun S."/>
            <person name="Springer D."/>
            <person name="Dromer F."/>
            <person name="Young S."/>
            <person name="Zeng Q."/>
            <person name="Chapman S."/>
            <person name="Gujja S."/>
            <person name="Saif S."/>
            <person name="Birren B."/>
        </authorList>
    </citation>
    <scope>NUCLEOTIDE SEQUENCE</scope>
    <source>
        <strain evidence="4">CBS 10737</strain>
    </source>
</reference>
<sequence>MKFIASIVSTVALLGAAIAQQTSGDITVNSPASLVQCQPAALSWSGGTAPYIVAAIPGGQPSAAALTTISQSEQGNSLTWTVDLPANTQITIKLTDAKGSIQYSSPVTIQSGSDSCLNGASSSGSSGNSTSASTSSAASGAVAGTSASGASGAASSAVTSAASGAASKTTATSTAPTSTVTGSSPASGSAKPSGSPSGSASGSLAPSASSTGANSGALPNGIVTIPAVVFAALGAIFALF</sequence>
<feature type="chain" id="PRO_5008628422" evidence="3">
    <location>
        <begin position="20"/>
        <end position="240"/>
    </location>
</feature>
<evidence type="ECO:0000256" key="2">
    <source>
        <dbReference type="SAM" id="Phobius"/>
    </source>
</evidence>
<feature type="region of interest" description="Disordered" evidence="1">
    <location>
        <begin position="114"/>
        <end position="136"/>
    </location>
</feature>
<dbReference type="Proteomes" id="UP000094020">
    <property type="component" value="Chromosome 6"/>
</dbReference>
<organism evidence="4">
    <name type="scientific">Kwoniella pini CBS 10737</name>
    <dbReference type="NCBI Taxonomy" id="1296096"/>
    <lineage>
        <taxon>Eukaryota</taxon>
        <taxon>Fungi</taxon>
        <taxon>Dikarya</taxon>
        <taxon>Basidiomycota</taxon>
        <taxon>Agaricomycotina</taxon>
        <taxon>Tremellomycetes</taxon>
        <taxon>Tremellales</taxon>
        <taxon>Cryptococcaceae</taxon>
        <taxon>Kwoniella</taxon>
    </lineage>
</organism>
<keyword evidence="2" id="KW-0812">Transmembrane</keyword>
<reference evidence="5" key="2">
    <citation type="submission" date="2013-07" db="EMBL/GenBank/DDBJ databases">
        <authorList>
            <consortium name="The Broad Institute Genome Sequencing Platform"/>
            <person name="Cuomo C."/>
            <person name="Litvintseva A."/>
            <person name="Chen Y."/>
            <person name="Heitman J."/>
            <person name="Sun S."/>
            <person name="Springer D."/>
            <person name="Dromer F."/>
            <person name="Young S.K."/>
            <person name="Zeng Q."/>
            <person name="Gargeya S."/>
            <person name="Fitzgerald M."/>
            <person name="Abouelleil A."/>
            <person name="Alvarado L."/>
            <person name="Berlin A.M."/>
            <person name="Chapman S.B."/>
            <person name="Dewar J."/>
            <person name="Goldberg J."/>
            <person name="Griggs A."/>
            <person name="Gujja S."/>
            <person name="Hansen M."/>
            <person name="Howarth C."/>
            <person name="Imamovic A."/>
            <person name="Larimer J."/>
            <person name="McCowan C."/>
            <person name="Murphy C."/>
            <person name="Pearson M."/>
            <person name="Priest M."/>
            <person name="Roberts A."/>
            <person name="Saif S."/>
            <person name="Shea T."/>
            <person name="Sykes S."/>
            <person name="Wortman J."/>
            <person name="Nusbaum C."/>
            <person name="Birren B."/>
        </authorList>
    </citation>
    <scope>NUCLEOTIDE SEQUENCE</scope>
    <source>
        <strain evidence="5">CBS 10737</strain>
    </source>
</reference>
<dbReference type="STRING" id="1296096.A0A1B9I7X6"/>
<reference evidence="4" key="1">
    <citation type="submission" date="2013-07" db="EMBL/GenBank/DDBJ databases">
        <title>The Genome Sequence of Cryptococcus pinus CBS10737.</title>
        <authorList>
            <consortium name="The Broad Institute Genome Sequencing Platform"/>
            <person name="Cuomo C."/>
            <person name="Litvintseva A."/>
            <person name="Chen Y."/>
            <person name="Heitman J."/>
            <person name="Sun S."/>
            <person name="Springer D."/>
            <person name="Dromer F."/>
            <person name="Young S.K."/>
            <person name="Zeng Q."/>
            <person name="Gargeya S."/>
            <person name="Fitzgerald M."/>
            <person name="Abouelleil A."/>
            <person name="Alvarado L."/>
            <person name="Berlin A.M."/>
            <person name="Chapman S.B."/>
            <person name="Dewar J."/>
            <person name="Goldberg J."/>
            <person name="Griggs A."/>
            <person name="Gujja S."/>
            <person name="Hansen M."/>
            <person name="Howarth C."/>
            <person name="Imamovic A."/>
            <person name="Larimer J."/>
            <person name="McCowan C."/>
            <person name="Murphy C."/>
            <person name="Pearson M."/>
            <person name="Priest M."/>
            <person name="Roberts A."/>
            <person name="Saif S."/>
            <person name="Shea T."/>
            <person name="Sykes S."/>
            <person name="Wortman J."/>
            <person name="Nusbaum C."/>
            <person name="Birren B."/>
        </authorList>
    </citation>
    <scope>NUCLEOTIDE SEQUENCE [LARGE SCALE GENOMIC DNA]</scope>
    <source>
        <strain evidence="4">CBS 10737</strain>
    </source>
</reference>
<dbReference type="PANTHER" id="PTHR37487">
    <property type="entry name" value="CHROMOSOME 1, WHOLE GENOME SHOTGUN SEQUENCE"/>
    <property type="match status" value="1"/>
</dbReference>
<protein>
    <submittedName>
        <fullName evidence="4">Uncharacterized protein</fullName>
    </submittedName>
</protein>
<keyword evidence="2" id="KW-0472">Membrane</keyword>
<evidence type="ECO:0000313" key="5">
    <source>
        <dbReference type="EMBL" id="WWC70859.1"/>
    </source>
</evidence>
<dbReference type="RefSeq" id="XP_019012854.1">
    <property type="nucleotide sequence ID" value="XM_019154114.1"/>
</dbReference>
<feature type="transmembrane region" description="Helical" evidence="2">
    <location>
        <begin position="217"/>
        <end position="239"/>
    </location>
</feature>
<name>A0A1B9I7X6_9TREE</name>
<dbReference type="OrthoDB" id="3362246at2759"/>
<evidence type="ECO:0000313" key="4">
    <source>
        <dbReference type="EMBL" id="OCF51635.1"/>
    </source>
</evidence>
<dbReference type="KEGG" id="kpin:30170719"/>
<keyword evidence="2" id="KW-1133">Transmembrane helix</keyword>